<dbReference type="GO" id="GO:0071011">
    <property type="term" value="C:precatalytic spliceosome"/>
    <property type="evidence" value="ECO:0007669"/>
    <property type="project" value="TreeGrafter"/>
</dbReference>
<organism evidence="10 12">
    <name type="scientific">Furculomyces boomerangus</name>
    <dbReference type="NCBI Taxonomy" id="61424"/>
    <lineage>
        <taxon>Eukaryota</taxon>
        <taxon>Fungi</taxon>
        <taxon>Fungi incertae sedis</taxon>
        <taxon>Zoopagomycota</taxon>
        <taxon>Kickxellomycotina</taxon>
        <taxon>Harpellomycetes</taxon>
        <taxon>Harpellales</taxon>
        <taxon>Harpellaceae</taxon>
        <taxon>Furculomyces</taxon>
    </lineage>
</organism>
<dbReference type="InterPro" id="IPR051183">
    <property type="entry name" value="U1_U11-U12_snRNP_70-35kDa"/>
</dbReference>
<evidence type="ECO:0000256" key="5">
    <source>
        <dbReference type="ARBA" id="ARBA00023242"/>
    </source>
</evidence>
<keyword evidence="6" id="KW-0687">Ribonucleoprotein</keyword>
<dbReference type="Proteomes" id="UP000245699">
    <property type="component" value="Unassembled WGS sequence"/>
</dbReference>
<sequence length="299" mass="35315">MTAKLPPDLLELFSPRPPLPYVKPLDKDIPTRKGPLVSTISQYIEILKQASSDDKPSTETPMQKKDRIKREREEKARLKIEEDLKNWEPHKNTKATEDPYKTLIVSRLIKFVQDANGKSRGYAFIEYENESDFRSAYHRADGARIQGKRVVVDVERGRTVKDWKPRRLGGGLGGTRIGAKDINHTYSGRFDPKRGPNQERESLSVDQRGSYPRSRDNKRQRDYGGNGVDDRYRTNRSRNGYDQKSSRDRDRYRDDRDDRGRDYGRERDRARERSRSREKQRDRYSYRERSKSPKRSYRR</sequence>
<accession>A0A2T9XZ92</accession>
<feature type="compositionally biased region" description="Basic and acidic residues" evidence="8">
    <location>
        <begin position="190"/>
        <end position="203"/>
    </location>
</feature>
<evidence type="ECO:0000256" key="1">
    <source>
        <dbReference type="ARBA" id="ARBA00004324"/>
    </source>
</evidence>
<dbReference type="Gene3D" id="3.30.70.330">
    <property type="match status" value="1"/>
</dbReference>
<dbReference type="SUPFAM" id="SSF54928">
    <property type="entry name" value="RNA-binding domain, RBD"/>
    <property type="match status" value="1"/>
</dbReference>
<dbReference type="OrthoDB" id="4207594at2759"/>
<dbReference type="InterPro" id="IPR035979">
    <property type="entry name" value="RBD_domain_sf"/>
</dbReference>
<keyword evidence="12" id="KW-1185">Reference proteome</keyword>
<dbReference type="GO" id="GO:0016607">
    <property type="term" value="C:nuclear speck"/>
    <property type="evidence" value="ECO:0007669"/>
    <property type="project" value="UniProtKB-SubCell"/>
</dbReference>
<evidence type="ECO:0000313" key="12">
    <source>
        <dbReference type="Proteomes" id="UP000245699"/>
    </source>
</evidence>
<keyword evidence="5" id="KW-0539">Nucleus</keyword>
<name>A0A2T9XZ92_9FUNG</name>
<dbReference type="InterPro" id="IPR000504">
    <property type="entry name" value="RRM_dom"/>
</dbReference>
<evidence type="ECO:0000256" key="2">
    <source>
        <dbReference type="ARBA" id="ARBA00004642"/>
    </source>
</evidence>
<proteinExistence type="predicted"/>
<dbReference type="STRING" id="61424.A0A2T9XZ92"/>
<dbReference type="PANTHER" id="PTHR13952">
    <property type="entry name" value="U1 SMALL NUCLEAR RIBONUCLEOPROTEIN 70 KD"/>
    <property type="match status" value="1"/>
</dbReference>
<comment type="caution">
    <text evidence="10">The sequence shown here is derived from an EMBL/GenBank/DDBJ whole genome shotgun (WGS) entry which is preliminary data.</text>
</comment>
<dbReference type="Pfam" id="PF00076">
    <property type="entry name" value="RRM_1"/>
    <property type="match status" value="1"/>
</dbReference>
<evidence type="ECO:0000256" key="6">
    <source>
        <dbReference type="ARBA" id="ARBA00023274"/>
    </source>
</evidence>
<protein>
    <recommendedName>
        <fullName evidence="3">U1 small nuclear ribonucleoprotein 70 kDa</fullName>
    </recommendedName>
</protein>
<evidence type="ECO:0000313" key="10">
    <source>
        <dbReference type="EMBL" id="PVU85426.1"/>
    </source>
</evidence>
<feature type="compositionally biased region" description="Basic and acidic residues" evidence="8">
    <location>
        <begin position="51"/>
        <end position="74"/>
    </location>
</feature>
<evidence type="ECO:0000256" key="3">
    <source>
        <dbReference type="ARBA" id="ARBA00016996"/>
    </source>
</evidence>
<dbReference type="EMBL" id="MBFT01001086">
    <property type="protein sequence ID" value="PVU85426.1"/>
    <property type="molecule type" value="Genomic_DNA"/>
</dbReference>
<evidence type="ECO:0000313" key="11">
    <source>
        <dbReference type="EMBL" id="PVU92905.1"/>
    </source>
</evidence>
<comment type="subcellular location">
    <subcellularLocation>
        <location evidence="1">Nucleus speckle</location>
    </subcellularLocation>
    <subcellularLocation>
        <location evidence="2">Nucleus</location>
        <location evidence="2">Nucleoplasm</location>
    </subcellularLocation>
</comment>
<dbReference type="PANTHER" id="PTHR13952:SF5">
    <property type="entry name" value="U1 SMALL NUCLEAR RIBONUCLEOPROTEIN 70 KDA"/>
    <property type="match status" value="1"/>
</dbReference>
<evidence type="ECO:0000256" key="8">
    <source>
        <dbReference type="SAM" id="MobiDB-lite"/>
    </source>
</evidence>
<keyword evidence="4 7" id="KW-0694">RNA-binding</keyword>
<dbReference type="AlphaFoldDB" id="A0A2T9XZ92"/>
<dbReference type="InterPro" id="IPR022023">
    <property type="entry name" value="U1snRNP70_N"/>
</dbReference>
<feature type="region of interest" description="Disordered" evidence="8">
    <location>
        <begin position="164"/>
        <end position="299"/>
    </location>
</feature>
<feature type="region of interest" description="Disordered" evidence="8">
    <location>
        <begin position="48"/>
        <end position="74"/>
    </location>
</feature>
<feature type="compositionally biased region" description="Basic and acidic residues" evidence="8">
    <location>
        <begin position="213"/>
        <end position="291"/>
    </location>
</feature>
<feature type="domain" description="RRM" evidence="9">
    <location>
        <begin position="109"/>
        <end position="157"/>
    </location>
</feature>
<dbReference type="GO" id="GO:0000398">
    <property type="term" value="P:mRNA splicing, via spliceosome"/>
    <property type="evidence" value="ECO:0007669"/>
    <property type="project" value="TreeGrafter"/>
</dbReference>
<dbReference type="EMBL" id="MBFT01000341">
    <property type="protein sequence ID" value="PVU92905.1"/>
    <property type="molecule type" value="Genomic_DNA"/>
</dbReference>
<dbReference type="PROSITE" id="PS50102">
    <property type="entry name" value="RRM"/>
    <property type="match status" value="1"/>
</dbReference>
<dbReference type="FunFam" id="3.30.70.330:FF:001585">
    <property type="entry name" value="U1 small nuclear ribonucleoprotein 70 kDa"/>
    <property type="match status" value="1"/>
</dbReference>
<dbReference type="GO" id="GO:0005685">
    <property type="term" value="C:U1 snRNP"/>
    <property type="evidence" value="ECO:0007669"/>
    <property type="project" value="TreeGrafter"/>
</dbReference>
<dbReference type="GO" id="GO:0071004">
    <property type="term" value="C:U2-type prespliceosome"/>
    <property type="evidence" value="ECO:0007669"/>
    <property type="project" value="TreeGrafter"/>
</dbReference>
<dbReference type="GO" id="GO:0003729">
    <property type="term" value="F:mRNA binding"/>
    <property type="evidence" value="ECO:0007669"/>
    <property type="project" value="TreeGrafter"/>
</dbReference>
<gene>
    <name evidence="11" type="ORF">BB559_003528</name>
    <name evidence="10" type="ORF">BB559_007027</name>
</gene>
<evidence type="ECO:0000259" key="9">
    <source>
        <dbReference type="PROSITE" id="PS50102"/>
    </source>
</evidence>
<evidence type="ECO:0000256" key="7">
    <source>
        <dbReference type="PROSITE-ProRule" id="PRU00176"/>
    </source>
</evidence>
<reference evidence="10 12" key="1">
    <citation type="journal article" date="2018" name="MBio">
        <title>Comparative Genomics Reveals the Core Gene Toolbox for the Fungus-Insect Symbiosis.</title>
        <authorList>
            <person name="Wang Y."/>
            <person name="Stata M."/>
            <person name="Wang W."/>
            <person name="Stajich J.E."/>
            <person name="White M.M."/>
            <person name="Moncalvo J.M."/>
        </authorList>
    </citation>
    <scope>NUCLEOTIDE SEQUENCE [LARGE SCALE GENOMIC DNA]</scope>
    <source>
        <strain evidence="10 12">AUS-77-4</strain>
    </source>
</reference>
<evidence type="ECO:0000256" key="4">
    <source>
        <dbReference type="ARBA" id="ARBA00022884"/>
    </source>
</evidence>
<dbReference type="Pfam" id="PF12220">
    <property type="entry name" value="U1snRNP70_N"/>
    <property type="match status" value="1"/>
</dbReference>
<dbReference type="GO" id="GO:0030619">
    <property type="term" value="F:U1 snRNA binding"/>
    <property type="evidence" value="ECO:0007669"/>
    <property type="project" value="TreeGrafter"/>
</dbReference>
<dbReference type="InterPro" id="IPR012677">
    <property type="entry name" value="Nucleotide-bd_a/b_plait_sf"/>
</dbReference>